<evidence type="ECO:0000256" key="8">
    <source>
        <dbReference type="ARBA" id="ARBA00023136"/>
    </source>
</evidence>
<comment type="subunit">
    <text evidence="10">Homopentamer.</text>
</comment>
<keyword evidence="7 10" id="KW-0406">Ion transport</keyword>
<organism evidence="11 12">
    <name type="scientific">Rubripirellula obstinata</name>
    <dbReference type="NCBI Taxonomy" id="406547"/>
    <lineage>
        <taxon>Bacteria</taxon>
        <taxon>Pseudomonadati</taxon>
        <taxon>Planctomycetota</taxon>
        <taxon>Planctomycetia</taxon>
        <taxon>Pirellulales</taxon>
        <taxon>Pirellulaceae</taxon>
        <taxon>Rubripirellula</taxon>
    </lineage>
</organism>
<proteinExistence type="inferred from homology"/>
<keyword evidence="12" id="KW-1185">Reference proteome</keyword>
<keyword evidence="6 10" id="KW-1133">Transmembrane helix</keyword>
<evidence type="ECO:0000256" key="1">
    <source>
        <dbReference type="ARBA" id="ARBA00004651"/>
    </source>
</evidence>
<dbReference type="PANTHER" id="PTHR30266:SF2">
    <property type="entry name" value="LARGE-CONDUCTANCE MECHANOSENSITIVE CHANNEL"/>
    <property type="match status" value="1"/>
</dbReference>
<comment type="function">
    <text evidence="10">Channel that opens in response to stretch forces in the membrane lipid bilayer. May participate in the regulation of osmotic pressure changes within the cell.</text>
</comment>
<dbReference type="Proteomes" id="UP000322699">
    <property type="component" value="Unassembled WGS sequence"/>
</dbReference>
<dbReference type="EMBL" id="VRLW01000001">
    <property type="protein sequence ID" value="KAA1261660.1"/>
    <property type="molecule type" value="Genomic_DNA"/>
</dbReference>
<comment type="caution">
    <text evidence="11">The sequence shown here is derived from an EMBL/GenBank/DDBJ whole genome shotgun (WGS) entry which is preliminary data.</text>
</comment>
<keyword evidence="5 10" id="KW-0812">Transmembrane</keyword>
<dbReference type="GO" id="GO:0005886">
    <property type="term" value="C:plasma membrane"/>
    <property type="evidence" value="ECO:0007669"/>
    <property type="project" value="UniProtKB-SubCell"/>
</dbReference>
<evidence type="ECO:0000256" key="6">
    <source>
        <dbReference type="ARBA" id="ARBA00022989"/>
    </source>
</evidence>
<accession>A0A5B1CPU7</accession>
<keyword evidence="8 10" id="KW-0472">Membrane</keyword>
<dbReference type="Gene3D" id="1.10.1200.120">
    <property type="entry name" value="Large-conductance mechanosensitive channel, MscL, domain 1"/>
    <property type="match status" value="1"/>
</dbReference>
<dbReference type="Pfam" id="PF01741">
    <property type="entry name" value="MscL"/>
    <property type="match status" value="1"/>
</dbReference>
<gene>
    <name evidence="10 11" type="primary">mscL</name>
    <name evidence="11" type="ORF">LF1_42150</name>
</gene>
<evidence type="ECO:0000256" key="7">
    <source>
        <dbReference type="ARBA" id="ARBA00023065"/>
    </source>
</evidence>
<evidence type="ECO:0000256" key="5">
    <source>
        <dbReference type="ARBA" id="ARBA00022692"/>
    </source>
</evidence>
<feature type="transmembrane region" description="Helical" evidence="10">
    <location>
        <begin position="99"/>
        <end position="117"/>
    </location>
</feature>
<comment type="subcellular location">
    <subcellularLocation>
        <location evidence="1 10">Cell membrane</location>
        <topology evidence="1 10">Multi-pass membrane protein</topology>
    </subcellularLocation>
</comment>
<evidence type="ECO:0000256" key="10">
    <source>
        <dbReference type="HAMAP-Rule" id="MF_00115"/>
    </source>
</evidence>
<sequence length="149" mass="16361">MRVTKLITLIEREKAKHMGMIKDFKEFAFKGNLIDMAIGIIMGTAAAAIVKSFIDNIISPLIAVVAGVPDMSGLKYPLGQTIENAKGETVQAAIHYGTFLQNVIDFTILAFVIFLALRITSKWMKKAEAEAPTPPDIVLLTEIRDALKK</sequence>
<evidence type="ECO:0000313" key="11">
    <source>
        <dbReference type="EMBL" id="KAA1261660.1"/>
    </source>
</evidence>
<keyword evidence="4 10" id="KW-1003">Cell membrane</keyword>
<dbReference type="PRINTS" id="PR01264">
    <property type="entry name" value="MECHCHANNEL"/>
</dbReference>
<keyword evidence="9 10" id="KW-0407">Ion channel</keyword>
<dbReference type="InterPro" id="IPR019823">
    <property type="entry name" value="Mechanosensitive_channel_CS"/>
</dbReference>
<name>A0A5B1CPU7_9BACT</name>
<feature type="transmembrane region" description="Helical" evidence="10">
    <location>
        <begin position="33"/>
        <end position="54"/>
    </location>
</feature>
<dbReference type="HAMAP" id="MF_00115">
    <property type="entry name" value="MscL"/>
    <property type="match status" value="1"/>
</dbReference>
<dbReference type="AlphaFoldDB" id="A0A5B1CPU7"/>
<dbReference type="NCBIfam" id="TIGR00220">
    <property type="entry name" value="mscL"/>
    <property type="match status" value="1"/>
</dbReference>
<comment type="similarity">
    <text evidence="2 10">Belongs to the MscL family.</text>
</comment>
<dbReference type="PROSITE" id="PS01327">
    <property type="entry name" value="MSCL"/>
    <property type="match status" value="1"/>
</dbReference>
<reference evidence="11 12" key="1">
    <citation type="submission" date="2019-08" db="EMBL/GenBank/DDBJ databases">
        <title>Deep-cultivation of Planctomycetes and their phenomic and genomic characterization uncovers novel biology.</title>
        <authorList>
            <person name="Wiegand S."/>
            <person name="Jogler M."/>
            <person name="Boedeker C."/>
            <person name="Pinto D."/>
            <person name="Vollmers J."/>
            <person name="Rivas-Marin E."/>
            <person name="Kohn T."/>
            <person name="Peeters S.H."/>
            <person name="Heuer A."/>
            <person name="Rast P."/>
            <person name="Oberbeckmann S."/>
            <person name="Bunk B."/>
            <person name="Jeske O."/>
            <person name="Meyerdierks A."/>
            <person name="Storesund J.E."/>
            <person name="Kallscheuer N."/>
            <person name="Luecker S."/>
            <person name="Lage O.M."/>
            <person name="Pohl T."/>
            <person name="Merkel B.J."/>
            <person name="Hornburger P."/>
            <person name="Mueller R.-W."/>
            <person name="Bruemmer F."/>
            <person name="Labrenz M."/>
            <person name="Spormann A.M."/>
            <person name="Op Den Camp H."/>
            <person name="Overmann J."/>
            <person name="Amann R."/>
            <person name="Jetten M.S.M."/>
            <person name="Mascher T."/>
            <person name="Medema M.H."/>
            <person name="Devos D.P."/>
            <person name="Kaster A.-K."/>
            <person name="Ovreas L."/>
            <person name="Rohde M."/>
            <person name="Galperin M.Y."/>
            <person name="Jogler C."/>
        </authorList>
    </citation>
    <scope>NUCLEOTIDE SEQUENCE [LARGE SCALE GENOMIC DNA]</scope>
    <source>
        <strain evidence="11 12">LF1</strain>
    </source>
</reference>
<dbReference type="SUPFAM" id="SSF81330">
    <property type="entry name" value="Gated mechanosensitive channel"/>
    <property type="match status" value="1"/>
</dbReference>
<dbReference type="PANTHER" id="PTHR30266">
    <property type="entry name" value="MECHANOSENSITIVE CHANNEL MSCL"/>
    <property type="match status" value="1"/>
</dbReference>
<dbReference type="InterPro" id="IPR037673">
    <property type="entry name" value="MSC/AndL"/>
</dbReference>
<evidence type="ECO:0000313" key="12">
    <source>
        <dbReference type="Proteomes" id="UP000322699"/>
    </source>
</evidence>
<dbReference type="InterPro" id="IPR001185">
    <property type="entry name" value="MS_channel"/>
</dbReference>
<dbReference type="InterPro" id="IPR036019">
    <property type="entry name" value="MscL_channel"/>
</dbReference>
<protein>
    <recommendedName>
        <fullName evidence="10">Large-conductance mechanosensitive channel</fullName>
    </recommendedName>
</protein>
<keyword evidence="3 10" id="KW-0813">Transport</keyword>
<evidence type="ECO:0000256" key="9">
    <source>
        <dbReference type="ARBA" id="ARBA00023303"/>
    </source>
</evidence>
<evidence type="ECO:0000256" key="2">
    <source>
        <dbReference type="ARBA" id="ARBA00007254"/>
    </source>
</evidence>
<evidence type="ECO:0000256" key="3">
    <source>
        <dbReference type="ARBA" id="ARBA00022448"/>
    </source>
</evidence>
<evidence type="ECO:0000256" key="4">
    <source>
        <dbReference type="ARBA" id="ARBA00022475"/>
    </source>
</evidence>
<dbReference type="GO" id="GO:0008381">
    <property type="term" value="F:mechanosensitive monoatomic ion channel activity"/>
    <property type="evidence" value="ECO:0007669"/>
    <property type="project" value="UniProtKB-UniRule"/>
</dbReference>